<sequence length="236" mass="27009">MVQNPLYRQVADKIREQIRSGGLKPGDALPTEVKLQQQFGVSRVTIRQAIKLLVEQDELYSVQGSGTYVREQRIKHDIYQLRGFSEEMSSTDRQASTEVLDFAVMLPPPRVASALGLTEQERVVYAKRLRLLDGKPLIVEETWLPLAMFPDLSFEVMRRSKYQYIEQEKGLKIDRSEQEIAPVLPSPDICRLLGCSASDPILEISSRGFLSTGEMFEFSVHHFLTREYKFSLVAKR</sequence>
<dbReference type="PANTHER" id="PTHR44846">
    <property type="entry name" value="MANNOSYL-D-GLYCERATE TRANSPORT/METABOLISM SYSTEM REPRESSOR MNGR-RELATED"/>
    <property type="match status" value="1"/>
</dbReference>
<keyword evidence="1" id="KW-0805">Transcription regulation</keyword>
<dbReference type="OrthoDB" id="6626198at2"/>
<gene>
    <name evidence="4" type="ORF">AN401_00325</name>
</gene>
<dbReference type="RefSeq" id="WP_094041150.1">
    <property type="nucleotide sequence ID" value="NZ_CP012621.1"/>
</dbReference>
<dbReference type="Gene3D" id="1.10.10.10">
    <property type="entry name" value="Winged helix-like DNA-binding domain superfamily/Winged helix DNA-binding domain"/>
    <property type="match status" value="1"/>
</dbReference>
<evidence type="ECO:0000256" key="3">
    <source>
        <dbReference type="ARBA" id="ARBA00023163"/>
    </source>
</evidence>
<dbReference type="GO" id="GO:0003700">
    <property type="term" value="F:DNA-binding transcription factor activity"/>
    <property type="evidence" value="ECO:0007669"/>
    <property type="project" value="InterPro"/>
</dbReference>
<evidence type="ECO:0000256" key="2">
    <source>
        <dbReference type="ARBA" id="ARBA00023125"/>
    </source>
</evidence>
<dbReference type="Gene3D" id="3.40.1410.10">
    <property type="entry name" value="Chorismate lyase-like"/>
    <property type="match status" value="1"/>
</dbReference>
<evidence type="ECO:0000313" key="4">
    <source>
        <dbReference type="EMBL" id="ATG72476.1"/>
    </source>
</evidence>
<dbReference type="GO" id="GO:0003677">
    <property type="term" value="F:DNA binding"/>
    <property type="evidence" value="ECO:0007669"/>
    <property type="project" value="UniProtKB-KW"/>
</dbReference>
<dbReference type="Pfam" id="PF00392">
    <property type="entry name" value="GntR"/>
    <property type="match status" value="1"/>
</dbReference>
<dbReference type="PANTHER" id="PTHR44846:SF1">
    <property type="entry name" value="MANNOSYL-D-GLYCERATE TRANSPORT_METABOLISM SYSTEM REPRESSOR MNGR-RELATED"/>
    <property type="match status" value="1"/>
</dbReference>
<dbReference type="Pfam" id="PF07702">
    <property type="entry name" value="UTRA"/>
    <property type="match status" value="1"/>
</dbReference>
<dbReference type="FunFam" id="1.10.10.10:FF:000079">
    <property type="entry name" value="GntR family transcriptional regulator"/>
    <property type="match status" value="1"/>
</dbReference>
<evidence type="ECO:0000256" key="1">
    <source>
        <dbReference type="ARBA" id="ARBA00023015"/>
    </source>
</evidence>
<reference evidence="5" key="1">
    <citation type="submission" date="2015-09" db="EMBL/GenBank/DDBJ databases">
        <authorList>
            <person name="Shao Z."/>
            <person name="Wang L."/>
        </authorList>
    </citation>
    <scope>NUCLEOTIDE SEQUENCE [LARGE SCALE GENOMIC DNA]</scope>
    <source>
        <strain evidence="5">F13-1</strain>
    </source>
</reference>
<dbReference type="GO" id="GO:0045892">
    <property type="term" value="P:negative regulation of DNA-templated transcription"/>
    <property type="evidence" value="ECO:0007669"/>
    <property type="project" value="TreeGrafter"/>
</dbReference>
<dbReference type="EMBL" id="CP012621">
    <property type="protein sequence ID" value="ATG72476.1"/>
    <property type="molecule type" value="Genomic_DNA"/>
</dbReference>
<keyword evidence="3" id="KW-0804">Transcription</keyword>
<dbReference type="CDD" id="cd07377">
    <property type="entry name" value="WHTH_GntR"/>
    <property type="match status" value="1"/>
</dbReference>
<dbReference type="NCBIfam" id="NF007292">
    <property type="entry name" value="PRK09764.1"/>
    <property type="match status" value="1"/>
</dbReference>
<organism evidence="4 5">
    <name type="scientific">Zobellella denitrificans</name>
    <dbReference type="NCBI Taxonomy" id="347534"/>
    <lineage>
        <taxon>Bacteria</taxon>
        <taxon>Pseudomonadati</taxon>
        <taxon>Pseudomonadota</taxon>
        <taxon>Gammaproteobacteria</taxon>
        <taxon>Aeromonadales</taxon>
        <taxon>Aeromonadaceae</taxon>
        <taxon>Zobellella</taxon>
    </lineage>
</organism>
<name>A0A231MUS5_9GAMM</name>
<dbReference type="InterPro" id="IPR036388">
    <property type="entry name" value="WH-like_DNA-bd_sf"/>
</dbReference>
<keyword evidence="2" id="KW-0238">DNA-binding</keyword>
<dbReference type="SMART" id="SM00345">
    <property type="entry name" value="HTH_GNTR"/>
    <property type="match status" value="1"/>
</dbReference>
<keyword evidence="5" id="KW-1185">Reference proteome</keyword>
<dbReference type="InterPro" id="IPR000524">
    <property type="entry name" value="Tscrpt_reg_HTH_GntR"/>
</dbReference>
<accession>A0A231MUS5</accession>
<dbReference type="SUPFAM" id="SSF64288">
    <property type="entry name" value="Chorismate lyase-like"/>
    <property type="match status" value="1"/>
</dbReference>
<dbReference type="InterPro" id="IPR011663">
    <property type="entry name" value="UTRA"/>
</dbReference>
<dbReference type="PRINTS" id="PR00035">
    <property type="entry name" value="HTHGNTR"/>
</dbReference>
<dbReference type="InterPro" id="IPR028978">
    <property type="entry name" value="Chorismate_lyase_/UTRA_dom_sf"/>
</dbReference>
<protein>
    <submittedName>
        <fullName evidence="4">Transcriptional regulator</fullName>
    </submittedName>
</protein>
<dbReference type="SUPFAM" id="SSF46785">
    <property type="entry name" value="Winged helix' DNA-binding domain"/>
    <property type="match status" value="1"/>
</dbReference>
<dbReference type="InterPro" id="IPR050679">
    <property type="entry name" value="Bact_HTH_transcr_reg"/>
</dbReference>
<dbReference type="Proteomes" id="UP000217763">
    <property type="component" value="Chromosome"/>
</dbReference>
<dbReference type="PROSITE" id="PS50949">
    <property type="entry name" value="HTH_GNTR"/>
    <property type="match status" value="1"/>
</dbReference>
<evidence type="ECO:0000313" key="5">
    <source>
        <dbReference type="Proteomes" id="UP000217763"/>
    </source>
</evidence>
<dbReference type="KEGG" id="zdf:AN401_00325"/>
<dbReference type="AlphaFoldDB" id="A0A231MUS5"/>
<dbReference type="SMART" id="SM00866">
    <property type="entry name" value="UTRA"/>
    <property type="match status" value="1"/>
</dbReference>
<dbReference type="InterPro" id="IPR036390">
    <property type="entry name" value="WH_DNA-bd_sf"/>
</dbReference>
<proteinExistence type="predicted"/>